<evidence type="ECO:0000256" key="13">
    <source>
        <dbReference type="ARBA" id="ARBA00023136"/>
    </source>
</evidence>
<evidence type="ECO:0000256" key="4">
    <source>
        <dbReference type="ARBA" id="ARBA00010561"/>
    </source>
</evidence>
<dbReference type="Pfam" id="PF02654">
    <property type="entry name" value="CobS"/>
    <property type="match status" value="1"/>
</dbReference>
<evidence type="ECO:0000256" key="17">
    <source>
        <dbReference type="ARBA" id="ARBA00048623"/>
    </source>
</evidence>
<keyword evidence="8 19" id="KW-0169">Cobalamin biosynthesis</keyword>
<gene>
    <name evidence="19" type="primary">cobS</name>
    <name evidence="20" type="ORF">B0T46_24835</name>
</gene>
<dbReference type="OrthoDB" id="9794223at2"/>
<evidence type="ECO:0000256" key="16">
    <source>
        <dbReference type="ARBA" id="ARBA00032853"/>
    </source>
</evidence>
<evidence type="ECO:0000313" key="21">
    <source>
        <dbReference type="Proteomes" id="UP000188836"/>
    </source>
</evidence>
<feature type="transmembrane region" description="Helical" evidence="19">
    <location>
        <begin position="227"/>
        <end position="247"/>
    </location>
</feature>
<protein>
    <recommendedName>
        <fullName evidence="6 19">Adenosylcobinamide-GDP ribazoletransferase</fullName>
        <ecNumber evidence="5 19">2.7.8.26</ecNumber>
    </recommendedName>
    <alternativeName>
        <fullName evidence="16 19">Cobalamin synthase</fullName>
    </alternativeName>
    <alternativeName>
        <fullName evidence="15 19">Cobalamin-5'-phosphate synthase</fullName>
    </alternativeName>
</protein>
<dbReference type="RefSeq" id="WP_077121646.1">
    <property type="nucleotide sequence ID" value="NZ_LOKT01000027.1"/>
</dbReference>
<evidence type="ECO:0000256" key="12">
    <source>
        <dbReference type="ARBA" id="ARBA00022989"/>
    </source>
</evidence>
<feature type="transmembrane region" description="Helical" evidence="19">
    <location>
        <begin position="48"/>
        <end position="73"/>
    </location>
</feature>
<evidence type="ECO:0000256" key="7">
    <source>
        <dbReference type="ARBA" id="ARBA00022475"/>
    </source>
</evidence>
<feature type="transmembrane region" description="Helical" evidence="19">
    <location>
        <begin position="107"/>
        <end position="129"/>
    </location>
</feature>
<keyword evidence="11 19" id="KW-0460">Magnesium</keyword>
<keyword evidence="9 19" id="KW-0808">Transferase</keyword>
<dbReference type="HAMAP" id="MF_00719">
    <property type="entry name" value="CobS"/>
    <property type="match status" value="1"/>
</dbReference>
<evidence type="ECO:0000256" key="15">
    <source>
        <dbReference type="ARBA" id="ARBA00032605"/>
    </source>
</evidence>
<comment type="function">
    <text evidence="14 19">Joins adenosylcobinamide-GDP and alpha-ribazole to generate adenosylcobalamin (Ado-cobalamin). Also synthesizes adenosylcobalamin 5'-phosphate from adenosylcobinamide-GDP and alpha-ribazole 5'-phosphate.</text>
</comment>
<evidence type="ECO:0000256" key="11">
    <source>
        <dbReference type="ARBA" id="ARBA00022842"/>
    </source>
</evidence>
<dbReference type="PANTHER" id="PTHR34148:SF1">
    <property type="entry name" value="ADENOSYLCOBINAMIDE-GDP RIBAZOLETRANSFERASE"/>
    <property type="match status" value="1"/>
</dbReference>
<comment type="similarity">
    <text evidence="4 19">Belongs to the CobS family.</text>
</comment>
<proteinExistence type="inferred from homology"/>
<evidence type="ECO:0000256" key="8">
    <source>
        <dbReference type="ARBA" id="ARBA00022573"/>
    </source>
</evidence>
<comment type="catalytic activity">
    <reaction evidence="18 19">
        <text>alpha-ribazole 5'-phosphate + adenosylcob(III)inamide-GDP = adenosylcob(III)alamin 5'-phosphate + GMP + H(+)</text>
        <dbReference type="Rhea" id="RHEA:23560"/>
        <dbReference type="ChEBI" id="CHEBI:15378"/>
        <dbReference type="ChEBI" id="CHEBI:57918"/>
        <dbReference type="ChEBI" id="CHEBI:58115"/>
        <dbReference type="ChEBI" id="CHEBI:60487"/>
        <dbReference type="ChEBI" id="CHEBI:60493"/>
        <dbReference type="EC" id="2.7.8.26"/>
    </reaction>
</comment>
<comment type="cofactor">
    <cofactor evidence="1 19">
        <name>Mg(2+)</name>
        <dbReference type="ChEBI" id="CHEBI:18420"/>
    </cofactor>
</comment>
<dbReference type="GO" id="GO:0005886">
    <property type="term" value="C:plasma membrane"/>
    <property type="evidence" value="ECO:0007669"/>
    <property type="project" value="UniProtKB-SubCell"/>
</dbReference>
<evidence type="ECO:0000256" key="14">
    <source>
        <dbReference type="ARBA" id="ARBA00025228"/>
    </source>
</evidence>
<evidence type="ECO:0000256" key="6">
    <source>
        <dbReference type="ARBA" id="ARBA00015850"/>
    </source>
</evidence>
<evidence type="ECO:0000256" key="1">
    <source>
        <dbReference type="ARBA" id="ARBA00001946"/>
    </source>
</evidence>
<dbReference type="GO" id="GO:0009236">
    <property type="term" value="P:cobalamin biosynthetic process"/>
    <property type="evidence" value="ECO:0007669"/>
    <property type="project" value="UniProtKB-UniRule"/>
</dbReference>
<evidence type="ECO:0000256" key="5">
    <source>
        <dbReference type="ARBA" id="ARBA00013200"/>
    </source>
</evidence>
<reference evidence="20 21" key="1">
    <citation type="journal article" date="2016" name="Antonie Van Leeuwenhoek">
        <title>Nocardia donostiensis sp. nov., isolated from human respiratory specimens.</title>
        <authorList>
            <person name="Ercibengoa M."/>
            <person name="Bell M."/>
            <person name="Marimon J.M."/>
            <person name="Humrighouse B."/>
            <person name="Klenk H.P."/>
            <person name="Potter G."/>
            <person name="Perez-Trallero E."/>
        </authorList>
    </citation>
    <scope>NUCLEOTIDE SEQUENCE [LARGE SCALE GENOMIC DNA]</scope>
    <source>
        <strain evidence="20 21">X1655</strain>
    </source>
</reference>
<keyword evidence="13 19" id="KW-0472">Membrane</keyword>
<evidence type="ECO:0000256" key="18">
    <source>
        <dbReference type="ARBA" id="ARBA00049504"/>
    </source>
</evidence>
<feature type="transmembrane region" description="Helical" evidence="19">
    <location>
        <begin position="174"/>
        <end position="192"/>
    </location>
</feature>
<dbReference type="EC" id="2.7.8.26" evidence="5 19"/>
<feature type="transmembrane region" description="Helical" evidence="19">
    <location>
        <begin position="198"/>
        <end position="215"/>
    </location>
</feature>
<evidence type="ECO:0000256" key="3">
    <source>
        <dbReference type="ARBA" id="ARBA00004663"/>
    </source>
</evidence>
<dbReference type="PANTHER" id="PTHR34148">
    <property type="entry name" value="ADENOSYLCOBINAMIDE-GDP RIBAZOLETRANSFERASE"/>
    <property type="match status" value="1"/>
</dbReference>
<sequence>MTALRLAVSWLTVLPVRGPATVDGVDAGRAIALAPVVGVLLGGMATAVLWLLTQAGAGAGVAGLVAVAGLALLTRGMHLDGLADTFDGLGTYGPPERAREVMKSGGAGPFGVAAIVFAVGVQALSFAALADAGRWVAVGLAVALGRVAVVAACRRGVVAAPGTWFGAQVAGTQSPVTIAMWVVVAAAAGMLTVPGYPWLGPLAVLSTLAVSVVLVRHCLRRTGGLSGDVLGAAVEVVTALAALGLAFGR</sequence>
<comment type="catalytic activity">
    <reaction evidence="17 19">
        <text>alpha-ribazole + adenosylcob(III)inamide-GDP = adenosylcob(III)alamin + GMP + H(+)</text>
        <dbReference type="Rhea" id="RHEA:16049"/>
        <dbReference type="ChEBI" id="CHEBI:10329"/>
        <dbReference type="ChEBI" id="CHEBI:15378"/>
        <dbReference type="ChEBI" id="CHEBI:18408"/>
        <dbReference type="ChEBI" id="CHEBI:58115"/>
        <dbReference type="ChEBI" id="CHEBI:60487"/>
        <dbReference type="EC" id="2.7.8.26"/>
    </reaction>
</comment>
<dbReference type="NCBIfam" id="NF001279">
    <property type="entry name" value="PRK00235.2-1"/>
    <property type="match status" value="1"/>
</dbReference>
<comment type="pathway">
    <text evidence="3 19">Cofactor biosynthesis; adenosylcobalamin biosynthesis; adenosylcobalamin from cob(II)yrinate a,c-diamide: step 7/7.</text>
</comment>
<dbReference type="AlphaFoldDB" id="A0A1V2T9Q6"/>
<dbReference type="InterPro" id="IPR003805">
    <property type="entry name" value="CobS"/>
</dbReference>
<comment type="caution">
    <text evidence="20">The sequence shown here is derived from an EMBL/GenBank/DDBJ whole genome shotgun (WGS) entry which is preliminary data.</text>
</comment>
<dbReference type="UniPathway" id="UPA00148">
    <property type="reaction ID" value="UER00238"/>
</dbReference>
<keyword evidence="7 19" id="KW-1003">Cell membrane</keyword>
<keyword evidence="12 19" id="KW-1133">Transmembrane helix</keyword>
<dbReference type="STRING" id="1538463.B0T36_25280"/>
<feature type="transmembrane region" description="Helical" evidence="19">
    <location>
        <begin position="135"/>
        <end position="153"/>
    </location>
</feature>
<evidence type="ECO:0000256" key="9">
    <source>
        <dbReference type="ARBA" id="ARBA00022679"/>
    </source>
</evidence>
<keyword evidence="21" id="KW-1185">Reference proteome</keyword>
<dbReference type="GO" id="GO:0008818">
    <property type="term" value="F:cobalamin 5'-phosphate synthase activity"/>
    <property type="evidence" value="ECO:0007669"/>
    <property type="project" value="UniProtKB-UniRule"/>
</dbReference>
<dbReference type="EMBL" id="MUMY01000032">
    <property type="protein sequence ID" value="ONM46081.1"/>
    <property type="molecule type" value="Genomic_DNA"/>
</dbReference>
<accession>A0A1V2T9Q6</accession>
<dbReference type="GO" id="GO:0051073">
    <property type="term" value="F:adenosylcobinamide-GDP ribazoletransferase activity"/>
    <property type="evidence" value="ECO:0007669"/>
    <property type="project" value="UniProtKB-UniRule"/>
</dbReference>
<evidence type="ECO:0000256" key="10">
    <source>
        <dbReference type="ARBA" id="ARBA00022692"/>
    </source>
</evidence>
<evidence type="ECO:0000256" key="2">
    <source>
        <dbReference type="ARBA" id="ARBA00004651"/>
    </source>
</evidence>
<keyword evidence="10 19" id="KW-0812">Transmembrane</keyword>
<name>A0A1V2T9Q6_9NOCA</name>
<evidence type="ECO:0000256" key="19">
    <source>
        <dbReference type="HAMAP-Rule" id="MF_00719"/>
    </source>
</evidence>
<organism evidence="20 21">
    <name type="scientific">Nocardia donostiensis</name>
    <dbReference type="NCBI Taxonomy" id="1538463"/>
    <lineage>
        <taxon>Bacteria</taxon>
        <taxon>Bacillati</taxon>
        <taxon>Actinomycetota</taxon>
        <taxon>Actinomycetes</taxon>
        <taxon>Mycobacteriales</taxon>
        <taxon>Nocardiaceae</taxon>
        <taxon>Nocardia</taxon>
    </lineage>
</organism>
<evidence type="ECO:0000313" key="20">
    <source>
        <dbReference type="EMBL" id="ONM46081.1"/>
    </source>
</evidence>
<dbReference type="Proteomes" id="UP000188836">
    <property type="component" value="Unassembled WGS sequence"/>
</dbReference>
<comment type="subcellular location">
    <subcellularLocation>
        <location evidence="2 19">Cell membrane</location>
        <topology evidence="2 19">Multi-pass membrane protein</topology>
    </subcellularLocation>
</comment>